<name>A0AAW1NM23_9CHLO</name>
<reference evidence="9 10" key="1">
    <citation type="journal article" date="2024" name="Nat. Commun.">
        <title>Phylogenomics reveals the evolutionary origins of lichenization in chlorophyte algae.</title>
        <authorList>
            <person name="Puginier C."/>
            <person name="Libourel C."/>
            <person name="Otte J."/>
            <person name="Skaloud P."/>
            <person name="Haon M."/>
            <person name="Grisel S."/>
            <person name="Petersen M."/>
            <person name="Berrin J.G."/>
            <person name="Delaux P.M."/>
            <person name="Dal Grande F."/>
            <person name="Keller J."/>
        </authorList>
    </citation>
    <scope>NUCLEOTIDE SEQUENCE [LARGE SCALE GENOMIC DNA]</scope>
    <source>
        <strain evidence="9 10">SAG 2036</strain>
    </source>
</reference>
<dbReference type="Proteomes" id="UP001465755">
    <property type="component" value="Unassembled WGS sequence"/>
</dbReference>
<dbReference type="GO" id="GO:0043541">
    <property type="term" value="C:UDP-N-acetylglucosamine transferase complex"/>
    <property type="evidence" value="ECO:0007669"/>
    <property type="project" value="TreeGrafter"/>
</dbReference>
<evidence type="ECO:0000256" key="4">
    <source>
        <dbReference type="ARBA" id="ARBA00022692"/>
    </source>
</evidence>
<evidence type="ECO:0000256" key="5">
    <source>
        <dbReference type="ARBA" id="ARBA00022824"/>
    </source>
</evidence>
<evidence type="ECO:0000313" key="9">
    <source>
        <dbReference type="EMBL" id="KAK9791371.1"/>
    </source>
</evidence>
<organism evidence="9 10">
    <name type="scientific">Symbiochloris irregularis</name>
    <dbReference type="NCBI Taxonomy" id="706552"/>
    <lineage>
        <taxon>Eukaryota</taxon>
        <taxon>Viridiplantae</taxon>
        <taxon>Chlorophyta</taxon>
        <taxon>core chlorophytes</taxon>
        <taxon>Trebouxiophyceae</taxon>
        <taxon>Trebouxiales</taxon>
        <taxon>Trebouxiaceae</taxon>
        <taxon>Symbiochloris</taxon>
    </lineage>
</organism>
<feature type="transmembrane region" description="Helical" evidence="8">
    <location>
        <begin position="77"/>
        <end position="97"/>
    </location>
</feature>
<evidence type="ECO:0000313" key="10">
    <source>
        <dbReference type="Proteomes" id="UP001465755"/>
    </source>
</evidence>
<comment type="similarity">
    <text evidence="2">Belongs to the ALG14 family.</text>
</comment>
<evidence type="ECO:0000256" key="2">
    <source>
        <dbReference type="ARBA" id="ARBA00009731"/>
    </source>
</evidence>
<comment type="subcellular location">
    <subcellularLocation>
        <location evidence="1">Endoplasmic reticulum membrane</location>
        <topology evidence="1">Single-pass membrane protein</topology>
    </subcellularLocation>
</comment>
<gene>
    <name evidence="9" type="ORF">WJX73_002186</name>
</gene>
<dbReference type="AlphaFoldDB" id="A0AAW1NM23"/>
<sequence length="181" mass="20308">MARTLIVLGSGGHTAEMLVLLSRMNPDTHGPRSYIVAATDAMSEKKAITAEQSRSETAPDKAFDVHRIPRSREVGQSYITSVWTTLVALYAAFALVWTLRPQLVLVNGPGTCIPICVATLALRMFARRKGKLVFVESIARVQTLSLSGKILYYLHMTDLFFVQWPVLQHRYPRTRYCGRLL</sequence>
<keyword evidence="6 8" id="KW-1133">Transmembrane helix</keyword>
<evidence type="ECO:0000256" key="1">
    <source>
        <dbReference type="ARBA" id="ARBA00004389"/>
    </source>
</evidence>
<keyword evidence="10" id="KW-1185">Reference proteome</keyword>
<protein>
    <recommendedName>
        <fullName evidence="3">UDP-N-acetylglucosamine transferase subunit ALG14</fullName>
    </recommendedName>
</protein>
<dbReference type="PANTHER" id="PTHR12154:SF4">
    <property type="entry name" value="UDP-N-ACETYLGLUCOSAMINE TRANSFERASE SUBUNIT ALG14 HOMOLOG"/>
    <property type="match status" value="1"/>
</dbReference>
<dbReference type="InterPro" id="IPR013969">
    <property type="entry name" value="Oligosacch_biosynth_Alg14"/>
</dbReference>
<dbReference type="Gene3D" id="3.40.50.2000">
    <property type="entry name" value="Glycogen Phosphorylase B"/>
    <property type="match status" value="1"/>
</dbReference>
<dbReference type="Pfam" id="PF08660">
    <property type="entry name" value="Alg14"/>
    <property type="match status" value="1"/>
</dbReference>
<dbReference type="GO" id="GO:0006488">
    <property type="term" value="P:dolichol-linked oligosaccharide biosynthetic process"/>
    <property type="evidence" value="ECO:0007669"/>
    <property type="project" value="InterPro"/>
</dbReference>
<feature type="transmembrane region" description="Helical" evidence="8">
    <location>
        <begin position="103"/>
        <end position="122"/>
    </location>
</feature>
<keyword evidence="4 8" id="KW-0812">Transmembrane</keyword>
<proteinExistence type="inferred from homology"/>
<keyword evidence="7 8" id="KW-0472">Membrane</keyword>
<dbReference type="EMBL" id="JALJOQ010000178">
    <property type="protein sequence ID" value="KAK9791371.1"/>
    <property type="molecule type" value="Genomic_DNA"/>
</dbReference>
<evidence type="ECO:0000256" key="3">
    <source>
        <dbReference type="ARBA" id="ARBA00017467"/>
    </source>
</evidence>
<evidence type="ECO:0000256" key="7">
    <source>
        <dbReference type="ARBA" id="ARBA00023136"/>
    </source>
</evidence>
<evidence type="ECO:0000256" key="6">
    <source>
        <dbReference type="ARBA" id="ARBA00022989"/>
    </source>
</evidence>
<dbReference type="PANTHER" id="PTHR12154">
    <property type="entry name" value="GLYCOSYL TRANSFERASE-RELATED"/>
    <property type="match status" value="1"/>
</dbReference>
<evidence type="ECO:0000256" key="8">
    <source>
        <dbReference type="SAM" id="Phobius"/>
    </source>
</evidence>
<accession>A0AAW1NM23</accession>
<keyword evidence="5" id="KW-0256">Endoplasmic reticulum</keyword>
<comment type="caution">
    <text evidence="9">The sequence shown here is derived from an EMBL/GenBank/DDBJ whole genome shotgun (WGS) entry which is preliminary data.</text>
</comment>
<dbReference type="GO" id="GO:0004577">
    <property type="term" value="F:N-acetylglucosaminyldiphosphodolichol N-acetylglucosaminyltransferase activity"/>
    <property type="evidence" value="ECO:0007669"/>
    <property type="project" value="TreeGrafter"/>
</dbReference>